<name>A0ACB1AJ27_MELEN</name>
<dbReference type="EMBL" id="CAVMJV010000088">
    <property type="protein sequence ID" value="CAK5091572.1"/>
    <property type="molecule type" value="Genomic_DNA"/>
</dbReference>
<comment type="caution">
    <text evidence="1">The sequence shown here is derived from an EMBL/GenBank/DDBJ whole genome shotgun (WGS) entry which is preliminary data.</text>
</comment>
<keyword evidence="2" id="KW-1185">Reference proteome</keyword>
<reference evidence="1" key="1">
    <citation type="submission" date="2023-11" db="EMBL/GenBank/DDBJ databases">
        <authorList>
            <person name="Poullet M."/>
        </authorList>
    </citation>
    <scope>NUCLEOTIDE SEQUENCE</scope>
    <source>
        <strain evidence="1">E1834</strain>
    </source>
</reference>
<gene>
    <name evidence="1" type="ORF">MENTE1834_LOCUS39413</name>
</gene>
<evidence type="ECO:0000313" key="1">
    <source>
        <dbReference type="EMBL" id="CAK5091572.1"/>
    </source>
</evidence>
<dbReference type="Proteomes" id="UP001497535">
    <property type="component" value="Unassembled WGS sequence"/>
</dbReference>
<evidence type="ECO:0000313" key="2">
    <source>
        <dbReference type="Proteomes" id="UP001497535"/>
    </source>
</evidence>
<sequence>MPAVSATAIREVMDHHCLTGQYLGWDDEKGFANNANSRRFCSLKFYFLSLKNVWAIKLSLLKLSLLLFISFVDYR</sequence>
<protein>
    <submittedName>
        <fullName evidence="1">Uncharacterized protein</fullName>
    </submittedName>
</protein>
<organism evidence="1 2">
    <name type="scientific">Meloidogyne enterolobii</name>
    <name type="common">Root-knot nematode worm</name>
    <name type="synonym">Meloidogyne mayaguensis</name>
    <dbReference type="NCBI Taxonomy" id="390850"/>
    <lineage>
        <taxon>Eukaryota</taxon>
        <taxon>Metazoa</taxon>
        <taxon>Ecdysozoa</taxon>
        <taxon>Nematoda</taxon>
        <taxon>Chromadorea</taxon>
        <taxon>Rhabditida</taxon>
        <taxon>Tylenchina</taxon>
        <taxon>Tylenchomorpha</taxon>
        <taxon>Tylenchoidea</taxon>
        <taxon>Meloidogynidae</taxon>
        <taxon>Meloidogyninae</taxon>
        <taxon>Meloidogyne</taxon>
    </lineage>
</organism>
<proteinExistence type="predicted"/>
<accession>A0ACB1AJ27</accession>